<gene>
    <name evidence="2" type="ORF">GCM10009727_24090</name>
</gene>
<feature type="compositionally biased region" description="Gly residues" evidence="1">
    <location>
        <begin position="191"/>
        <end position="200"/>
    </location>
</feature>
<feature type="region of interest" description="Disordered" evidence="1">
    <location>
        <begin position="166"/>
        <end position="204"/>
    </location>
</feature>
<sequence>MDRYTPAVNLTKDRLALFASGGAVLALFTGCLASRGDDSPSEDVGAVTTPTATPGSPKPGPTSDALSYTVTSVKGKKSSSRNCVVARVKVTNGGTTSVGFGEYTRFPSPFDLMDAQGHKIRSIKRTLTINWGVLPGQGDTGSVSLCAAGIASGSRVVLLQGKKKWTVGIPKPKPKPKPKPRVEPRRAPSKSGGGNGGGAYPGYNGPRCYAPGGKTWHPC</sequence>
<evidence type="ECO:0000313" key="3">
    <source>
        <dbReference type="Proteomes" id="UP001501020"/>
    </source>
</evidence>
<protein>
    <recommendedName>
        <fullName evidence="4">DUF4232 domain-containing protein</fullName>
    </recommendedName>
</protein>
<keyword evidence="3" id="KW-1185">Reference proteome</keyword>
<reference evidence="2 3" key="1">
    <citation type="journal article" date="2019" name="Int. J. Syst. Evol. Microbiol.">
        <title>The Global Catalogue of Microorganisms (GCM) 10K type strain sequencing project: providing services to taxonomists for standard genome sequencing and annotation.</title>
        <authorList>
            <consortium name="The Broad Institute Genomics Platform"/>
            <consortium name="The Broad Institute Genome Sequencing Center for Infectious Disease"/>
            <person name="Wu L."/>
            <person name="Ma J."/>
        </authorList>
    </citation>
    <scope>NUCLEOTIDE SEQUENCE [LARGE SCALE GENOMIC DNA]</scope>
    <source>
        <strain evidence="2 3">JCM 13850</strain>
    </source>
</reference>
<feature type="region of interest" description="Disordered" evidence="1">
    <location>
        <begin position="36"/>
        <end position="65"/>
    </location>
</feature>
<evidence type="ECO:0000256" key="1">
    <source>
        <dbReference type="SAM" id="MobiDB-lite"/>
    </source>
</evidence>
<proteinExistence type="predicted"/>
<dbReference type="PROSITE" id="PS51257">
    <property type="entry name" value="PROKAR_LIPOPROTEIN"/>
    <property type="match status" value="1"/>
</dbReference>
<evidence type="ECO:0000313" key="2">
    <source>
        <dbReference type="EMBL" id="GAA2131590.1"/>
    </source>
</evidence>
<comment type="caution">
    <text evidence="2">The sequence shown here is derived from an EMBL/GenBank/DDBJ whole genome shotgun (WGS) entry which is preliminary data.</text>
</comment>
<name>A0ABN2YS99_9ACTN</name>
<evidence type="ECO:0008006" key="4">
    <source>
        <dbReference type="Google" id="ProtNLM"/>
    </source>
</evidence>
<accession>A0ABN2YS99</accession>
<dbReference type="Proteomes" id="UP001501020">
    <property type="component" value="Unassembled WGS sequence"/>
</dbReference>
<organism evidence="2 3">
    <name type="scientific">Actinomadura napierensis</name>
    <dbReference type="NCBI Taxonomy" id="267854"/>
    <lineage>
        <taxon>Bacteria</taxon>
        <taxon>Bacillati</taxon>
        <taxon>Actinomycetota</taxon>
        <taxon>Actinomycetes</taxon>
        <taxon>Streptosporangiales</taxon>
        <taxon>Thermomonosporaceae</taxon>
        <taxon>Actinomadura</taxon>
    </lineage>
</organism>
<dbReference type="EMBL" id="BAAAMR010000016">
    <property type="protein sequence ID" value="GAA2131590.1"/>
    <property type="molecule type" value="Genomic_DNA"/>
</dbReference>